<dbReference type="Gene3D" id="3.30.110.150">
    <property type="entry name" value="SepF-like protein"/>
    <property type="match status" value="1"/>
</dbReference>
<keyword evidence="2 5" id="KW-0717">Septation</keyword>
<comment type="caution">
    <text evidence="6">The sequence shown here is derived from an EMBL/GenBank/DDBJ whole genome shotgun (WGS) entry which is preliminary data.</text>
</comment>
<keyword evidence="7" id="KW-1185">Reference proteome</keyword>
<dbReference type="EMBL" id="JAHLQL010000001">
    <property type="protein sequence ID" value="MBU5590788.1"/>
    <property type="molecule type" value="Genomic_DNA"/>
</dbReference>
<keyword evidence="1 5" id="KW-0132">Cell division</keyword>
<dbReference type="RefSeq" id="WP_032121709.1">
    <property type="nucleotide sequence ID" value="NZ_JAHLQL010000001.1"/>
</dbReference>
<dbReference type="InterPro" id="IPR023052">
    <property type="entry name" value="Cell_div_SepF"/>
</dbReference>
<gene>
    <name evidence="5" type="primary">sepF</name>
    <name evidence="6" type="ORF">KQI89_03345</name>
</gene>
<evidence type="ECO:0000313" key="7">
    <source>
        <dbReference type="Proteomes" id="UP000736583"/>
    </source>
</evidence>
<keyword evidence="3 5" id="KW-0131">Cell cycle</keyword>
<dbReference type="InterPro" id="IPR007561">
    <property type="entry name" value="Cell_div_SepF/SepF-rel"/>
</dbReference>
<sequence>MAAKVLNKVWGFLGLEDEYDEEYDEEMDGAEEFEREEVQPAIPASTSKKNQGKVVSIHTAVSAKVTITKPTVYEEATDICDDLKNRKIVVVNTTSLEPKTAQRLLDFMGGASYALGGELQEVERGVYILSPSNVEVTNELKTELSKGLFNWAK</sequence>
<evidence type="ECO:0000256" key="4">
    <source>
        <dbReference type="ARBA" id="ARBA00044936"/>
    </source>
</evidence>
<dbReference type="InterPro" id="IPR038594">
    <property type="entry name" value="SepF-like_sf"/>
</dbReference>
<dbReference type="Pfam" id="PF04472">
    <property type="entry name" value="SepF"/>
    <property type="match status" value="1"/>
</dbReference>
<protein>
    <recommendedName>
        <fullName evidence="5">Cell division protein SepF</fullName>
    </recommendedName>
</protein>
<accession>A0ABS6EX34</accession>
<evidence type="ECO:0000256" key="2">
    <source>
        <dbReference type="ARBA" id="ARBA00023210"/>
    </source>
</evidence>
<evidence type="ECO:0000256" key="5">
    <source>
        <dbReference type="HAMAP-Rule" id="MF_01197"/>
    </source>
</evidence>
<comment type="subcellular location">
    <subcellularLocation>
        <location evidence="5">Cytoplasm</location>
    </subcellularLocation>
    <text evidence="5">Localizes to the division site, in a FtsZ-dependent manner.</text>
</comment>
<name>A0ABS6EX34_9CLOT</name>
<dbReference type="GO" id="GO:0051301">
    <property type="term" value="P:cell division"/>
    <property type="evidence" value="ECO:0007669"/>
    <property type="project" value="UniProtKB-KW"/>
</dbReference>
<organism evidence="6 7">
    <name type="scientific">Clostridium simiarum</name>
    <dbReference type="NCBI Taxonomy" id="2841506"/>
    <lineage>
        <taxon>Bacteria</taxon>
        <taxon>Bacillati</taxon>
        <taxon>Bacillota</taxon>
        <taxon>Clostridia</taxon>
        <taxon>Eubacteriales</taxon>
        <taxon>Clostridiaceae</taxon>
        <taxon>Clostridium</taxon>
    </lineage>
</organism>
<evidence type="ECO:0000313" key="6">
    <source>
        <dbReference type="EMBL" id="MBU5590788.1"/>
    </source>
</evidence>
<proteinExistence type="inferred from homology"/>
<dbReference type="HAMAP" id="MF_01197">
    <property type="entry name" value="SepF"/>
    <property type="match status" value="1"/>
</dbReference>
<evidence type="ECO:0000256" key="3">
    <source>
        <dbReference type="ARBA" id="ARBA00023306"/>
    </source>
</evidence>
<dbReference type="Proteomes" id="UP000736583">
    <property type="component" value="Unassembled WGS sequence"/>
</dbReference>
<reference evidence="6 7" key="1">
    <citation type="submission" date="2021-06" db="EMBL/GenBank/DDBJ databases">
        <authorList>
            <person name="Sun Q."/>
            <person name="Li D."/>
        </authorList>
    </citation>
    <scope>NUCLEOTIDE SEQUENCE [LARGE SCALE GENOMIC DNA]</scope>
    <source>
        <strain evidence="6 7">MSJ-4</strain>
    </source>
</reference>
<keyword evidence="5" id="KW-0963">Cytoplasm</keyword>
<evidence type="ECO:0000256" key="1">
    <source>
        <dbReference type="ARBA" id="ARBA00022618"/>
    </source>
</evidence>
<dbReference type="PANTHER" id="PTHR35798">
    <property type="entry name" value="CELL DIVISION PROTEIN SEPF"/>
    <property type="match status" value="1"/>
</dbReference>
<comment type="similarity">
    <text evidence="5">Belongs to the SepF family.</text>
</comment>
<dbReference type="PANTHER" id="PTHR35798:SF1">
    <property type="entry name" value="CELL DIVISION PROTEIN SEPF"/>
    <property type="match status" value="1"/>
</dbReference>
<comment type="subunit">
    <text evidence="5">Homodimer. Interacts with FtsZ.</text>
</comment>
<comment type="function">
    <text evidence="4 5">Cell division protein that is part of the divisome complex and is recruited early to the Z-ring. Probably stimulates Z-ring formation, perhaps through the cross-linking of FtsZ protofilaments. Its function overlaps with FtsA.</text>
</comment>